<evidence type="ECO:0000256" key="3">
    <source>
        <dbReference type="ARBA" id="ARBA00022692"/>
    </source>
</evidence>
<dbReference type="InterPro" id="IPR036259">
    <property type="entry name" value="MFS_trans_sf"/>
</dbReference>
<evidence type="ECO:0000256" key="5">
    <source>
        <dbReference type="ARBA" id="ARBA00022989"/>
    </source>
</evidence>
<dbReference type="InterPro" id="IPR011701">
    <property type="entry name" value="MFS"/>
</dbReference>
<comment type="subcellular location">
    <subcellularLocation>
        <location evidence="1">Membrane</location>
        <topology evidence="1">Multi-pass membrane protein</topology>
    </subcellularLocation>
</comment>
<reference evidence="8 9" key="1">
    <citation type="journal article" date="2021" name="Elife">
        <title>Chloroplast acquisition without the gene transfer in kleptoplastic sea slugs, Plakobranchus ocellatus.</title>
        <authorList>
            <person name="Maeda T."/>
            <person name="Takahashi S."/>
            <person name="Yoshida T."/>
            <person name="Shimamura S."/>
            <person name="Takaki Y."/>
            <person name="Nagai Y."/>
            <person name="Toyoda A."/>
            <person name="Suzuki Y."/>
            <person name="Arimoto A."/>
            <person name="Ishii H."/>
            <person name="Satoh N."/>
            <person name="Nishiyama T."/>
            <person name="Hasebe M."/>
            <person name="Maruyama T."/>
            <person name="Minagawa J."/>
            <person name="Obokata J."/>
            <person name="Shigenobu S."/>
        </authorList>
    </citation>
    <scope>NUCLEOTIDE SEQUENCE [LARGE SCALE GENOMIC DNA]</scope>
</reference>
<dbReference type="EMBL" id="BLXT01005673">
    <property type="protein sequence ID" value="GFO24915.1"/>
    <property type="molecule type" value="Genomic_DNA"/>
</dbReference>
<keyword evidence="3 7" id="KW-0812">Transmembrane</keyword>
<dbReference type="GO" id="GO:0006820">
    <property type="term" value="P:monoatomic anion transport"/>
    <property type="evidence" value="ECO:0007669"/>
    <property type="project" value="TreeGrafter"/>
</dbReference>
<dbReference type="InterPro" id="IPR050382">
    <property type="entry name" value="MFS_Na/Anion_cotransporter"/>
</dbReference>
<dbReference type="PANTHER" id="PTHR11662:SF399">
    <property type="entry name" value="FI19708P1-RELATED"/>
    <property type="match status" value="1"/>
</dbReference>
<keyword evidence="9" id="KW-1185">Reference proteome</keyword>
<dbReference type="AlphaFoldDB" id="A0AAV4C0M3"/>
<keyword evidence="5 7" id="KW-1133">Transmembrane helix</keyword>
<name>A0AAV4C0M3_9GAST</name>
<evidence type="ECO:0000313" key="8">
    <source>
        <dbReference type="EMBL" id="GFO24915.1"/>
    </source>
</evidence>
<feature type="transmembrane region" description="Helical" evidence="7">
    <location>
        <begin position="28"/>
        <end position="46"/>
    </location>
</feature>
<dbReference type="SUPFAM" id="SSF103473">
    <property type="entry name" value="MFS general substrate transporter"/>
    <property type="match status" value="1"/>
</dbReference>
<comment type="caution">
    <text evidence="8">The sequence shown here is derived from an EMBL/GenBank/DDBJ whole genome shotgun (WGS) entry which is preliminary data.</text>
</comment>
<evidence type="ECO:0000256" key="1">
    <source>
        <dbReference type="ARBA" id="ARBA00004141"/>
    </source>
</evidence>
<dbReference type="GO" id="GO:0016020">
    <property type="term" value="C:membrane"/>
    <property type="evidence" value="ECO:0007669"/>
    <property type="project" value="UniProtKB-SubCell"/>
</dbReference>
<dbReference type="Gene3D" id="1.20.1250.20">
    <property type="entry name" value="MFS general substrate transporter like domains"/>
    <property type="match status" value="1"/>
</dbReference>
<dbReference type="Pfam" id="PF07690">
    <property type="entry name" value="MFS_1"/>
    <property type="match status" value="1"/>
</dbReference>
<evidence type="ECO:0000313" key="9">
    <source>
        <dbReference type="Proteomes" id="UP000735302"/>
    </source>
</evidence>
<keyword evidence="2" id="KW-0813">Transport</keyword>
<dbReference type="Proteomes" id="UP000735302">
    <property type="component" value="Unassembled WGS sequence"/>
</dbReference>
<sequence>MRDIKYEGYNVEGVLKCQKKGGSTFSPYLYLQGGLALLWSLLWHFMVHDSPSTHPTISIQEKQHIMNSLNENSQKSRRVPWRGMFTSPAFWSLIFTMLAMGWVDYTVMTSLPEYLKDMLDFDISQDGLLSAIPSVCQFASSITVGPLADFMRGRGVPTGMVRKMFQFATFVGRGLCLLAAGYVTHDKRYVAVALLGLSGLFAGLQQAGYVANFIDIAPR</sequence>
<accession>A0AAV4C0M3</accession>
<proteinExistence type="predicted"/>
<protein>
    <submittedName>
        <fullName evidence="8">Vesicular glutamate transporter 1</fullName>
    </submittedName>
</protein>
<organism evidence="8 9">
    <name type="scientific">Plakobranchus ocellatus</name>
    <dbReference type="NCBI Taxonomy" id="259542"/>
    <lineage>
        <taxon>Eukaryota</taxon>
        <taxon>Metazoa</taxon>
        <taxon>Spiralia</taxon>
        <taxon>Lophotrochozoa</taxon>
        <taxon>Mollusca</taxon>
        <taxon>Gastropoda</taxon>
        <taxon>Heterobranchia</taxon>
        <taxon>Euthyneura</taxon>
        <taxon>Panpulmonata</taxon>
        <taxon>Sacoglossa</taxon>
        <taxon>Placobranchoidea</taxon>
        <taxon>Plakobranchidae</taxon>
        <taxon>Plakobranchus</taxon>
    </lineage>
</organism>
<feature type="transmembrane region" description="Helical" evidence="7">
    <location>
        <begin position="189"/>
        <end position="214"/>
    </location>
</feature>
<gene>
    <name evidence="8" type="ORF">PoB_005142000</name>
</gene>
<evidence type="ECO:0000256" key="6">
    <source>
        <dbReference type="ARBA" id="ARBA00023136"/>
    </source>
</evidence>
<evidence type="ECO:0000256" key="4">
    <source>
        <dbReference type="ARBA" id="ARBA00022847"/>
    </source>
</evidence>
<keyword evidence="6 7" id="KW-0472">Membrane</keyword>
<dbReference type="PANTHER" id="PTHR11662">
    <property type="entry name" value="SOLUTE CARRIER FAMILY 17"/>
    <property type="match status" value="1"/>
</dbReference>
<dbReference type="GO" id="GO:0015293">
    <property type="term" value="F:symporter activity"/>
    <property type="evidence" value="ECO:0007669"/>
    <property type="project" value="UniProtKB-KW"/>
</dbReference>
<keyword evidence="4" id="KW-0769">Symport</keyword>
<dbReference type="FunFam" id="1.20.1250.20:FF:000003">
    <property type="entry name" value="Solute carrier family 17 member 3"/>
    <property type="match status" value="1"/>
</dbReference>
<evidence type="ECO:0000256" key="7">
    <source>
        <dbReference type="SAM" id="Phobius"/>
    </source>
</evidence>
<evidence type="ECO:0000256" key="2">
    <source>
        <dbReference type="ARBA" id="ARBA00022448"/>
    </source>
</evidence>
<feature type="transmembrane region" description="Helical" evidence="7">
    <location>
        <begin position="89"/>
        <end position="108"/>
    </location>
</feature>